<feature type="domain" description="AMP-binding enzyme C-terminal" evidence="2">
    <location>
        <begin position="450"/>
        <end position="519"/>
    </location>
</feature>
<keyword evidence="4" id="KW-1185">Reference proteome</keyword>
<dbReference type="Gene3D" id="3.30.300.30">
    <property type="match status" value="1"/>
</dbReference>
<dbReference type="Gene3D" id="3.40.50.12780">
    <property type="entry name" value="N-terminal domain of ligase-like"/>
    <property type="match status" value="1"/>
</dbReference>
<feature type="domain" description="AMP-dependent synthetase/ligase" evidence="1">
    <location>
        <begin position="34"/>
        <end position="399"/>
    </location>
</feature>
<dbReference type="InterPro" id="IPR000873">
    <property type="entry name" value="AMP-dep_synth/lig_dom"/>
</dbReference>
<proteinExistence type="predicted"/>
<name>A0ABP8P7P8_9NOCA</name>
<dbReference type="Pfam" id="PF00501">
    <property type="entry name" value="AMP-binding"/>
    <property type="match status" value="1"/>
</dbReference>
<accession>A0ABP8P7P8</accession>
<dbReference type="GO" id="GO:0016874">
    <property type="term" value="F:ligase activity"/>
    <property type="evidence" value="ECO:0007669"/>
    <property type="project" value="UniProtKB-KW"/>
</dbReference>
<dbReference type="Pfam" id="PF13193">
    <property type="entry name" value="AMP-binding_C"/>
    <property type="match status" value="1"/>
</dbReference>
<evidence type="ECO:0000259" key="2">
    <source>
        <dbReference type="Pfam" id="PF13193"/>
    </source>
</evidence>
<dbReference type="CDD" id="cd04433">
    <property type="entry name" value="AFD_class_I"/>
    <property type="match status" value="1"/>
</dbReference>
<dbReference type="InterPro" id="IPR045851">
    <property type="entry name" value="AMP-bd_C_sf"/>
</dbReference>
<dbReference type="RefSeq" id="WP_345346732.1">
    <property type="nucleotide sequence ID" value="NZ_BAABFB010000050.1"/>
</dbReference>
<gene>
    <name evidence="3" type="ORF">GCM10023094_31440</name>
</gene>
<dbReference type="PANTHER" id="PTHR43767:SF1">
    <property type="entry name" value="NONRIBOSOMAL PEPTIDE SYNTHASE PES1 (EUROFUNG)-RELATED"/>
    <property type="match status" value="1"/>
</dbReference>
<dbReference type="InterPro" id="IPR050237">
    <property type="entry name" value="ATP-dep_AMP-bd_enzyme"/>
</dbReference>
<sequence>MMMTNSDVAQSIVPGTFAAVPELYEELSVDEVVRAWARQIPGGPAFITTTRATTWREYDRLADAIARELRATGGEPPSPVALLLPDTAGVHAALCGCHRAGRVAAAVGARSGVREIAHIMSRAGAAVLVTAPSIRGRSWCDLVDQLRARGVSPADVVVVDEEAGTATRHRLGVAPTGAVPSGRRFTTSEVTILNSTSGTTGLPKVVAHNERKWAEFSLVAALGGRIGPDDVVCSVVPAPFGFGLWSAHFLPALLGIPVVVTSRFDVEETAMMIERERVTVLCCVSTQFKMLLRSRAVRRHDLSSLRVLYTGGEPVPYGDARTFEERTGASVLQFYGSNEAGAVSRTTLDDDEETRLRTCGHVLESMNVRVLDDSGADCTGRLRRGQPAVRGPLVSAGYWEDSTANAELYTEDGWMKLGDVVEIDDAGRVRVVGRKADFVIRGGKNISIVEIEGLVRGHESVSDVAVVGVPDDLFGERVCAVVVLADDCRLDTESLANWLRSSGVTAEYLPEYLVTVDQLAVGPGGKTDRRAAHAAAVALLGRSVSVGPSGGS</sequence>
<reference evidence="4" key="1">
    <citation type="journal article" date="2019" name="Int. J. Syst. Evol. Microbiol.">
        <title>The Global Catalogue of Microorganisms (GCM) 10K type strain sequencing project: providing services to taxonomists for standard genome sequencing and annotation.</title>
        <authorList>
            <consortium name="The Broad Institute Genomics Platform"/>
            <consortium name="The Broad Institute Genome Sequencing Center for Infectious Disease"/>
            <person name="Wu L."/>
            <person name="Ma J."/>
        </authorList>
    </citation>
    <scope>NUCLEOTIDE SEQUENCE [LARGE SCALE GENOMIC DNA]</scope>
    <source>
        <strain evidence="4">JCM 32206</strain>
    </source>
</reference>
<evidence type="ECO:0000313" key="3">
    <source>
        <dbReference type="EMBL" id="GAA4482133.1"/>
    </source>
</evidence>
<dbReference type="SUPFAM" id="SSF56801">
    <property type="entry name" value="Acetyl-CoA synthetase-like"/>
    <property type="match status" value="1"/>
</dbReference>
<dbReference type="PANTHER" id="PTHR43767">
    <property type="entry name" value="LONG-CHAIN-FATTY-ACID--COA LIGASE"/>
    <property type="match status" value="1"/>
</dbReference>
<keyword evidence="3" id="KW-0436">Ligase</keyword>
<dbReference type="InterPro" id="IPR042099">
    <property type="entry name" value="ANL_N_sf"/>
</dbReference>
<dbReference type="InterPro" id="IPR025110">
    <property type="entry name" value="AMP-bd_C"/>
</dbReference>
<dbReference type="Proteomes" id="UP001501183">
    <property type="component" value="Unassembled WGS sequence"/>
</dbReference>
<evidence type="ECO:0000313" key="4">
    <source>
        <dbReference type="Proteomes" id="UP001501183"/>
    </source>
</evidence>
<dbReference type="EMBL" id="BAABFB010000050">
    <property type="protein sequence ID" value="GAA4482133.1"/>
    <property type="molecule type" value="Genomic_DNA"/>
</dbReference>
<organism evidence="3 4">
    <name type="scientific">Rhodococcus olei</name>
    <dbReference type="NCBI Taxonomy" id="2161675"/>
    <lineage>
        <taxon>Bacteria</taxon>
        <taxon>Bacillati</taxon>
        <taxon>Actinomycetota</taxon>
        <taxon>Actinomycetes</taxon>
        <taxon>Mycobacteriales</taxon>
        <taxon>Nocardiaceae</taxon>
        <taxon>Rhodococcus</taxon>
    </lineage>
</organism>
<protein>
    <submittedName>
        <fullName evidence="3">Cyclohexanecarboxylate-CoA ligase</fullName>
    </submittedName>
</protein>
<evidence type="ECO:0000259" key="1">
    <source>
        <dbReference type="Pfam" id="PF00501"/>
    </source>
</evidence>
<comment type="caution">
    <text evidence="3">The sequence shown here is derived from an EMBL/GenBank/DDBJ whole genome shotgun (WGS) entry which is preliminary data.</text>
</comment>